<dbReference type="SUPFAM" id="SSF54160">
    <property type="entry name" value="Chromo domain-like"/>
    <property type="match status" value="1"/>
</dbReference>
<dbReference type="InterPro" id="IPR056924">
    <property type="entry name" value="SH3_Tf2-1"/>
</dbReference>
<keyword evidence="3" id="KW-0539">Nucleus</keyword>
<dbReference type="InterPro" id="IPR017984">
    <property type="entry name" value="Chromo_dom_subgr"/>
</dbReference>
<proteinExistence type="predicted"/>
<reference evidence="5 6" key="1">
    <citation type="submission" date="2015-01" db="EMBL/GenBank/DDBJ databases">
        <title>The Genome Sequence of Rhinocladiella mackenzie CBS 650.93.</title>
        <authorList>
            <consortium name="The Broad Institute Genomics Platform"/>
            <person name="Cuomo C."/>
            <person name="de Hoog S."/>
            <person name="Gorbushina A."/>
            <person name="Stielow B."/>
            <person name="Teixiera M."/>
            <person name="Abouelleil A."/>
            <person name="Chapman S.B."/>
            <person name="Priest M."/>
            <person name="Young S.K."/>
            <person name="Wortman J."/>
            <person name="Nusbaum C."/>
            <person name="Birren B."/>
        </authorList>
    </citation>
    <scope>NUCLEOTIDE SEQUENCE [LARGE SCALE GENOMIC DNA]</scope>
    <source>
        <strain evidence="5 6">CBS 650.93</strain>
    </source>
</reference>
<keyword evidence="6" id="KW-1185">Reference proteome</keyword>
<dbReference type="Gene3D" id="2.40.50.40">
    <property type="match status" value="1"/>
</dbReference>
<dbReference type="OrthoDB" id="4504104at2759"/>
<dbReference type="InterPro" id="IPR000953">
    <property type="entry name" value="Chromo/chromo_shadow_dom"/>
</dbReference>
<dbReference type="PRINTS" id="PR00504">
    <property type="entry name" value="CHROMODOMAIN"/>
</dbReference>
<dbReference type="GO" id="GO:0006338">
    <property type="term" value="P:chromatin remodeling"/>
    <property type="evidence" value="ECO:0007669"/>
    <property type="project" value="UniProtKB-ARBA"/>
</dbReference>
<dbReference type="PROSITE" id="PS50013">
    <property type="entry name" value="CHROMO_2"/>
    <property type="match status" value="1"/>
</dbReference>
<dbReference type="InterPro" id="IPR023779">
    <property type="entry name" value="Chromodomain_CS"/>
</dbReference>
<dbReference type="SMART" id="SM00298">
    <property type="entry name" value="CHROMO"/>
    <property type="match status" value="1"/>
</dbReference>
<gene>
    <name evidence="5" type="ORF">Z518_11417</name>
</gene>
<feature type="domain" description="Chromo" evidence="4">
    <location>
        <begin position="121"/>
        <end position="158"/>
    </location>
</feature>
<evidence type="ECO:0000256" key="1">
    <source>
        <dbReference type="ARBA" id="ARBA00004123"/>
    </source>
</evidence>
<evidence type="ECO:0000256" key="3">
    <source>
        <dbReference type="ARBA" id="ARBA00023242"/>
    </source>
</evidence>
<protein>
    <recommendedName>
        <fullName evidence="4">Chromo domain-containing protein</fullName>
    </recommendedName>
</protein>
<dbReference type="CDD" id="cd00024">
    <property type="entry name" value="CD_CSD"/>
    <property type="match status" value="1"/>
</dbReference>
<dbReference type="InterPro" id="IPR051219">
    <property type="entry name" value="Heterochromatin_chromo-domain"/>
</dbReference>
<dbReference type="PANTHER" id="PTHR22812">
    <property type="entry name" value="CHROMOBOX PROTEIN"/>
    <property type="match status" value="1"/>
</dbReference>
<dbReference type="Proteomes" id="UP000053617">
    <property type="component" value="Unassembled WGS sequence"/>
</dbReference>
<evidence type="ECO:0000313" key="5">
    <source>
        <dbReference type="EMBL" id="KIW99342.1"/>
    </source>
</evidence>
<dbReference type="InterPro" id="IPR016197">
    <property type="entry name" value="Chromo-like_dom_sf"/>
</dbReference>
<dbReference type="AlphaFoldDB" id="A0A0D2GLT3"/>
<dbReference type="EMBL" id="KN847489">
    <property type="protein sequence ID" value="KIW99342.1"/>
    <property type="molecule type" value="Genomic_DNA"/>
</dbReference>
<comment type="subcellular location">
    <subcellularLocation>
        <location evidence="1">Nucleus</location>
    </subcellularLocation>
</comment>
<evidence type="ECO:0000256" key="2">
    <source>
        <dbReference type="ARBA" id="ARBA00011353"/>
    </source>
</evidence>
<name>A0A0D2GLT3_9EURO</name>
<organism evidence="5 6">
    <name type="scientific">Rhinocladiella mackenziei CBS 650.93</name>
    <dbReference type="NCBI Taxonomy" id="1442369"/>
    <lineage>
        <taxon>Eukaryota</taxon>
        <taxon>Fungi</taxon>
        <taxon>Dikarya</taxon>
        <taxon>Ascomycota</taxon>
        <taxon>Pezizomycotina</taxon>
        <taxon>Eurotiomycetes</taxon>
        <taxon>Chaetothyriomycetidae</taxon>
        <taxon>Chaetothyriales</taxon>
        <taxon>Herpotrichiellaceae</taxon>
        <taxon>Rhinocladiella</taxon>
    </lineage>
</organism>
<dbReference type="STRING" id="1442369.A0A0D2GLT3"/>
<dbReference type="PROSITE" id="PS00598">
    <property type="entry name" value="CHROMO_1"/>
    <property type="match status" value="1"/>
</dbReference>
<sequence>MASTMKELHQQLRSDLEFLAERMAKYANKRRIEGPILEKGDPVYLLRKNIKTKRPSAKLDYTKLGPFRIKDKLGDVTYRLELPKDMRIHNVFHKALLEPAPKNAKLVKTLPLDEELASEEYDVEKILKRRVMRGTPQYLIKWLGYDDCENSWEPEANLSEELLRELRQDHPEWFRPALPPSRLARRPGLRTRQS</sequence>
<dbReference type="VEuPathDB" id="FungiDB:Z518_11417"/>
<dbReference type="InterPro" id="IPR023780">
    <property type="entry name" value="Chromo_domain"/>
</dbReference>
<dbReference type="GO" id="GO:0005634">
    <property type="term" value="C:nucleus"/>
    <property type="evidence" value="ECO:0007669"/>
    <property type="project" value="UniProtKB-SubCell"/>
</dbReference>
<evidence type="ECO:0000259" key="4">
    <source>
        <dbReference type="PROSITE" id="PS50013"/>
    </source>
</evidence>
<evidence type="ECO:0000313" key="6">
    <source>
        <dbReference type="Proteomes" id="UP000053617"/>
    </source>
</evidence>
<accession>A0A0D2GLT3</accession>
<dbReference type="Pfam" id="PF24626">
    <property type="entry name" value="SH3_Tf2-1"/>
    <property type="match status" value="1"/>
</dbReference>
<dbReference type="HOGENOM" id="CLU_000384_6_4_1"/>
<dbReference type="RefSeq" id="XP_013266479.1">
    <property type="nucleotide sequence ID" value="XM_013411025.1"/>
</dbReference>
<dbReference type="Pfam" id="PF00385">
    <property type="entry name" value="Chromo"/>
    <property type="match status" value="1"/>
</dbReference>
<comment type="subunit">
    <text evidence="2">Component of the NuA4 histone acetyltransferase complex.</text>
</comment>
<dbReference type="GeneID" id="25299488"/>